<proteinExistence type="inferred from homology"/>
<dbReference type="InterPro" id="IPR050750">
    <property type="entry name" value="C5-MTase"/>
</dbReference>
<name>A0ABD3M0I3_9STRA</name>
<evidence type="ECO:0000256" key="2">
    <source>
        <dbReference type="ARBA" id="ARBA00022679"/>
    </source>
</evidence>
<dbReference type="Gene3D" id="3.90.120.10">
    <property type="entry name" value="DNA Methylase, subunit A, domain 2"/>
    <property type="match status" value="1"/>
</dbReference>
<dbReference type="InterPro" id="IPR031303">
    <property type="entry name" value="C5_meth_CS"/>
</dbReference>
<dbReference type="NCBIfam" id="TIGR00675">
    <property type="entry name" value="dcm"/>
    <property type="match status" value="1"/>
</dbReference>
<evidence type="ECO:0000256" key="5">
    <source>
        <dbReference type="RuleBase" id="RU000416"/>
    </source>
</evidence>
<comment type="similarity">
    <text evidence="4 5">Belongs to the class I-like SAM-binding methyltransferase superfamily. C5-methyltransferase family.</text>
</comment>
<organism evidence="8 9">
    <name type="scientific">Discostella pseudostelligera</name>
    <dbReference type="NCBI Taxonomy" id="259834"/>
    <lineage>
        <taxon>Eukaryota</taxon>
        <taxon>Sar</taxon>
        <taxon>Stramenopiles</taxon>
        <taxon>Ochrophyta</taxon>
        <taxon>Bacillariophyta</taxon>
        <taxon>Coscinodiscophyceae</taxon>
        <taxon>Thalassiosirophycidae</taxon>
        <taxon>Stephanodiscales</taxon>
        <taxon>Stephanodiscaceae</taxon>
        <taxon>Discostella</taxon>
    </lineage>
</organism>
<dbReference type="AlphaFoldDB" id="A0ABD3M0I3"/>
<dbReference type="Proteomes" id="UP001530293">
    <property type="component" value="Unassembled WGS sequence"/>
</dbReference>
<evidence type="ECO:0000256" key="6">
    <source>
        <dbReference type="RuleBase" id="RU000417"/>
    </source>
</evidence>
<comment type="caution">
    <text evidence="8">The sequence shown here is derived from an EMBL/GenBank/DDBJ whole genome shotgun (WGS) entry which is preliminary data.</text>
</comment>
<keyword evidence="2 4" id="KW-0808">Transferase</keyword>
<dbReference type="PANTHER" id="PTHR46098:SF1">
    <property type="entry name" value="TRNA (CYTOSINE(38)-C(5))-METHYLTRANSFERASE"/>
    <property type="match status" value="1"/>
</dbReference>
<keyword evidence="9" id="KW-1185">Reference proteome</keyword>
<evidence type="ECO:0000256" key="7">
    <source>
        <dbReference type="SAM" id="MobiDB-lite"/>
    </source>
</evidence>
<evidence type="ECO:0000256" key="3">
    <source>
        <dbReference type="ARBA" id="ARBA00022691"/>
    </source>
</evidence>
<dbReference type="Gene3D" id="3.40.50.150">
    <property type="entry name" value="Vaccinia Virus protein VP39"/>
    <property type="match status" value="1"/>
</dbReference>
<dbReference type="PROSITE" id="PS00094">
    <property type="entry name" value="C5_MTASE_1"/>
    <property type="match status" value="1"/>
</dbReference>
<dbReference type="PROSITE" id="PS51679">
    <property type="entry name" value="SAM_MT_C5"/>
    <property type="match status" value="1"/>
</dbReference>
<dbReference type="InterPro" id="IPR001525">
    <property type="entry name" value="C5_MeTfrase"/>
</dbReference>
<dbReference type="InterPro" id="IPR018117">
    <property type="entry name" value="C5_DNA_meth_AS"/>
</dbReference>
<dbReference type="GO" id="GO:0032259">
    <property type="term" value="P:methylation"/>
    <property type="evidence" value="ECO:0007669"/>
    <property type="project" value="UniProtKB-KW"/>
</dbReference>
<dbReference type="GO" id="GO:0003886">
    <property type="term" value="F:DNA (cytosine-5-)-methyltransferase activity"/>
    <property type="evidence" value="ECO:0007669"/>
    <property type="project" value="UniProtKB-EC"/>
</dbReference>
<comment type="catalytic activity">
    <reaction evidence="6">
        <text>a 2'-deoxycytidine in DNA + S-adenosyl-L-methionine = a 5-methyl-2'-deoxycytidine in DNA + S-adenosyl-L-homocysteine + H(+)</text>
        <dbReference type="Rhea" id="RHEA:13681"/>
        <dbReference type="Rhea" id="RHEA-COMP:11369"/>
        <dbReference type="Rhea" id="RHEA-COMP:11370"/>
        <dbReference type="ChEBI" id="CHEBI:15378"/>
        <dbReference type="ChEBI" id="CHEBI:57856"/>
        <dbReference type="ChEBI" id="CHEBI:59789"/>
        <dbReference type="ChEBI" id="CHEBI:85452"/>
        <dbReference type="ChEBI" id="CHEBI:85454"/>
        <dbReference type="EC" id="2.1.1.37"/>
    </reaction>
</comment>
<evidence type="ECO:0000313" key="9">
    <source>
        <dbReference type="Proteomes" id="UP001530293"/>
    </source>
</evidence>
<reference evidence="8 9" key="1">
    <citation type="submission" date="2024-10" db="EMBL/GenBank/DDBJ databases">
        <title>Updated reference genomes for cyclostephanoid diatoms.</title>
        <authorList>
            <person name="Roberts W.R."/>
            <person name="Alverson A.J."/>
        </authorList>
    </citation>
    <scope>NUCLEOTIDE SEQUENCE [LARGE SCALE GENOMIC DNA]</scope>
    <source>
        <strain evidence="8 9">AJA232-27</strain>
    </source>
</reference>
<evidence type="ECO:0000256" key="4">
    <source>
        <dbReference type="PROSITE-ProRule" id="PRU01016"/>
    </source>
</evidence>
<gene>
    <name evidence="8" type="ORF">ACHAWU_008389</name>
</gene>
<dbReference type="EC" id="2.1.1.37" evidence="6"/>
<dbReference type="EMBL" id="JALLBG020000268">
    <property type="protein sequence ID" value="KAL3757228.1"/>
    <property type="molecule type" value="Genomic_DNA"/>
</dbReference>
<dbReference type="InterPro" id="IPR029063">
    <property type="entry name" value="SAM-dependent_MTases_sf"/>
</dbReference>
<accession>A0ABD3M0I3</accession>
<protein>
    <recommendedName>
        <fullName evidence="6">Cytosine-specific methyltransferase</fullName>
        <ecNumber evidence="6">2.1.1.37</ecNumber>
    </recommendedName>
</protein>
<keyword evidence="3 4" id="KW-0949">S-adenosyl-L-methionine</keyword>
<evidence type="ECO:0000313" key="8">
    <source>
        <dbReference type="EMBL" id="KAL3757228.1"/>
    </source>
</evidence>
<keyword evidence="1 4" id="KW-0489">Methyltransferase</keyword>
<evidence type="ECO:0000256" key="1">
    <source>
        <dbReference type="ARBA" id="ARBA00022603"/>
    </source>
</evidence>
<feature type="active site" evidence="4">
    <location>
        <position position="204"/>
    </location>
</feature>
<dbReference type="PANTHER" id="PTHR46098">
    <property type="entry name" value="TRNA (CYTOSINE(38)-C(5))-METHYLTRANSFERASE"/>
    <property type="match status" value="1"/>
</dbReference>
<dbReference type="PRINTS" id="PR00105">
    <property type="entry name" value="C5METTRFRASE"/>
</dbReference>
<dbReference type="PROSITE" id="PS00095">
    <property type="entry name" value="C5_MTASE_2"/>
    <property type="match status" value="1"/>
</dbReference>
<dbReference type="SUPFAM" id="SSF53335">
    <property type="entry name" value="S-adenosyl-L-methionine-dependent methyltransferases"/>
    <property type="match status" value="1"/>
</dbReference>
<feature type="region of interest" description="Disordered" evidence="7">
    <location>
        <begin position="298"/>
        <end position="317"/>
    </location>
</feature>
<dbReference type="Pfam" id="PF00145">
    <property type="entry name" value="DNA_methylase"/>
    <property type="match status" value="1"/>
</dbReference>
<sequence>MPYGCTPIELVLHLPPRLTKSAYQTLLACDAVPRQWHLEGRFGSRTHPVSKSLNGIPILHDLRSTPELNDLFGTEGLSIVKKEFVHNHRTTPYAPEVDARIHPELEPSGFVNPYIIPKCLDGNNPKSHGSFTYAEMFGGIGGFGVALHRLGGKCVFYSEIDERCRETYALNFDTPSSCIHGDIYTVPDEAFPKHLDILVAGFPCQPFSSLGEQPGFECNKGRGQLYLQIVRLLEISQPKSFLLENVPGLLTMKDTLHIIVNSFRGAGYRVTAEICSARGLTATSRKRLFFVGLRSDLVSSEDAPDDPSTESSSSPFDSSSFFQFPYIPDLKLCSHDVLDYDTLPPTELELLRLSRSTWNQLLQNKRWKPHQLAWPNRHCDTLTSHYGNAVGRGDSQLVPSCAPYPPRRFSVRECARIMGFPNTYQFCDIRSDQGEMAYRKELYRMIGNAVCPPLVAALAGRVLVAVMMSDTPNWSEFGQGVAVELVCAALRSSPVSLPPGCLIHNSGMKG</sequence>